<comment type="caution">
    <text evidence="2">The sequence shown here is derived from an EMBL/GenBank/DDBJ whole genome shotgun (WGS) entry which is preliminary data.</text>
</comment>
<reference evidence="3" key="1">
    <citation type="journal article" date="2019" name="Int. J. Syst. Evol. Microbiol.">
        <title>The Global Catalogue of Microorganisms (GCM) 10K type strain sequencing project: providing services to taxonomists for standard genome sequencing and annotation.</title>
        <authorList>
            <consortium name="The Broad Institute Genomics Platform"/>
            <consortium name="The Broad Institute Genome Sequencing Center for Infectious Disease"/>
            <person name="Wu L."/>
            <person name="Ma J."/>
        </authorList>
    </citation>
    <scope>NUCLEOTIDE SEQUENCE [LARGE SCALE GENOMIC DNA]</scope>
    <source>
        <strain evidence="3">JCM 31202</strain>
    </source>
</reference>
<protein>
    <submittedName>
        <fullName evidence="2">dTDP-4-dehydrorhamnose 3,5-epimerase family protein</fullName>
    </submittedName>
</protein>
<evidence type="ECO:0000256" key="1">
    <source>
        <dbReference type="ARBA" id="ARBA00010154"/>
    </source>
</evidence>
<dbReference type="CDD" id="cd00438">
    <property type="entry name" value="cupin_RmlC"/>
    <property type="match status" value="1"/>
</dbReference>
<dbReference type="PANTHER" id="PTHR21047">
    <property type="entry name" value="DTDP-6-DEOXY-D-GLUCOSE-3,5 EPIMERASE"/>
    <property type="match status" value="1"/>
</dbReference>
<dbReference type="PANTHER" id="PTHR21047:SF2">
    <property type="entry name" value="THYMIDINE DIPHOSPHO-4-KETO-RHAMNOSE 3,5-EPIMERASE"/>
    <property type="match status" value="1"/>
</dbReference>
<evidence type="ECO:0000313" key="3">
    <source>
        <dbReference type="Proteomes" id="UP001596972"/>
    </source>
</evidence>
<dbReference type="Proteomes" id="UP001596972">
    <property type="component" value="Unassembled WGS sequence"/>
</dbReference>
<keyword evidence="3" id="KW-1185">Reference proteome</keyword>
<dbReference type="InterPro" id="IPR000888">
    <property type="entry name" value="RmlC-like"/>
</dbReference>
<comment type="similarity">
    <text evidence="1">Belongs to the dTDP-4-dehydrorhamnose 3,5-epimerase family.</text>
</comment>
<dbReference type="RefSeq" id="WP_378297462.1">
    <property type="nucleotide sequence ID" value="NZ_JBHTJA010000011.1"/>
</dbReference>
<dbReference type="Pfam" id="PF00908">
    <property type="entry name" value="dTDP_sugar_isom"/>
    <property type="match status" value="1"/>
</dbReference>
<dbReference type="EMBL" id="JBHTJA010000011">
    <property type="protein sequence ID" value="MFD0900459.1"/>
    <property type="molecule type" value="Genomic_DNA"/>
</dbReference>
<sequence>MEELSIQGAFLYTPRIHSDHRGSFHEVFRAEEFRKRTGRSLRPSQTNCSVSARGVLRGLHVAEVPPGQAKYIACVRGEILEVVVDLRVGSPGFGRWEAVRLDDENRRCLYLAEGLGRAFMALTDDATMVYMCSEPYAPEREHTIDPLDPELGIRWPEDIEPILSARDAAAPPLAAVRESGVLPGYAECLDFYAGNADPA</sequence>
<proteinExistence type="inferred from homology"/>
<dbReference type="InterPro" id="IPR011051">
    <property type="entry name" value="RmlC_Cupin_sf"/>
</dbReference>
<organism evidence="2 3">
    <name type="scientific">Actinomadura sediminis</name>
    <dbReference type="NCBI Taxonomy" id="1038904"/>
    <lineage>
        <taxon>Bacteria</taxon>
        <taxon>Bacillati</taxon>
        <taxon>Actinomycetota</taxon>
        <taxon>Actinomycetes</taxon>
        <taxon>Streptosporangiales</taxon>
        <taxon>Thermomonosporaceae</taxon>
        <taxon>Actinomadura</taxon>
    </lineage>
</organism>
<gene>
    <name evidence="2" type="ORF">ACFQ11_08670</name>
</gene>
<dbReference type="SUPFAM" id="SSF51182">
    <property type="entry name" value="RmlC-like cupins"/>
    <property type="match status" value="1"/>
</dbReference>
<dbReference type="Gene3D" id="2.60.120.10">
    <property type="entry name" value="Jelly Rolls"/>
    <property type="match status" value="1"/>
</dbReference>
<accession>A0ABW3ELR0</accession>
<dbReference type="InterPro" id="IPR014710">
    <property type="entry name" value="RmlC-like_jellyroll"/>
</dbReference>
<evidence type="ECO:0000313" key="2">
    <source>
        <dbReference type="EMBL" id="MFD0900459.1"/>
    </source>
</evidence>
<name>A0ABW3ELR0_9ACTN</name>